<evidence type="ECO:0000259" key="4">
    <source>
        <dbReference type="Pfam" id="PF00248"/>
    </source>
</evidence>
<dbReference type="SUPFAM" id="SSF51430">
    <property type="entry name" value="NAD(P)-linked oxidoreductase"/>
    <property type="match status" value="1"/>
</dbReference>
<dbReference type="PANTHER" id="PTHR11732">
    <property type="entry name" value="ALDO/KETO REDUCTASE"/>
    <property type="match status" value="1"/>
</dbReference>
<dbReference type="Gene3D" id="3.20.20.100">
    <property type="entry name" value="NADP-dependent oxidoreductase domain"/>
    <property type="match status" value="1"/>
</dbReference>
<evidence type="ECO:0000256" key="1">
    <source>
        <dbReference type="PIRSR" id="PIRSR000097-1"/>
    </source>
</evidence>
<dbReference type="PRINTS" id="PR00069">
    <property type="entry name" value="ALDKETRDTASE"/>
</dbReference>
<dbReference type="InterPro" id="IPR036812">
    <property type="entry name" value="NAD(P)_OxRdtase_dom_sf"/>
</dbReference>
<proteinExistence type="predicted"/>
<gene>
    <name evidence="5" type="ORF">AAG570_003112</name>
</gene>
<sequence length="304" mass="34729">MYSVKCGSEEIRGAVQDALEAGYRHIDVAYSYGNEYDIGCELQRSFARGLCSREEVFVTTKLPHFAMKECLVRDYLHKSLVNLQLGYVDLYLIEFPVGVNRDPATQQETLDLEVCHRAIWKQMEEQVYTGYTKAIGLSNFNARQIENILRCARILPSNAQMEMHLYCQQKELVQFCKCRNITVTAYAPLGSPAVYTSLQSNVDPWGTVLMPLTDPRVMEIARKKNVTCSQILLRYLLQMGVAAIPKSSGTCRIRNNAKIFHFNLDDCDMYVLNALDRGESGRIFDAKVWTGLDSHPEFPFHREE</sequence>
<feature type="active site" description="Proton donor" evidence="1">
    <location>
        <position position="32"/>
    </location>
</feature>
<dbReference type="InterPro" id="IPR023210">
    <property type="entry name" value="NADP_OxRdtase_dom"/>
</dbReference>
<keyword evidence="6" id="KW-1185">Reference proteome</keyword>
<protein>
    <recommendedName>
        <fullName evidence="4">NADP-dependent oxidoreductase domain-containing protein</fullName>
    </recommendedName>
</protein>
<accession>A0ABD0Y5V9</accession>
<comment type="caution">
    <text evidence="5">The sequence shown here is derived from an EMBL/GenBank/DDBJ whole genome shotgun (WGS) entry which is preliminary data.</text>
</comment>
<feature type="binding site" evidence="2">
    <location>
        <position position="116"/>
    </location>
    <ligand>
        <name>substrate</name>
    </ligand>
</feature>
<organism evidence="5 6">
    <name type="scientific">Ranatra chinensis</name>
    <dbReference type="NCBI Taxonomy" id="642074"/>
    <lineage>
        <taxon>Eukaryota</taxon>
        <taxon>Metazoa</taxon>
        <taxon>Ecdysozoa</taxon>
        <taxon>Arthropoda</taxon>
        <taxon>Hexapoda</taxon>
        <taxon>Insecta</taxon>
        <taxon>Pterygota</taxon>
        <taxon>Neoptera</taxon>
        <taxon>Paraneoptera</taxon>
        <taxon>Hemiptera</taxon>
        <taxon>Heteroptera</taxon>
        <taxon>Panheteroptera</taxon>
        <taxon>Nepomorpha</taxon>
        <taxon>Nepidae</taxon>
        <taxon>Ranatrinae</taxon>
        <taxon>Ranatra</taxon>
    </lineage>
</organism>
<dbReference type="PROSITE" id="PS00062">
    <property type="entry name" value="ALDOKETO_REDUCTASE_2"/>
    <property type="match status" value="1"/>
</dbReference>
<dbReference type="EMBL" id="JBFDAA010000013">
    <property type="protein sequence ID" value="KAL1122786.1"/>
    <property type="molecule type" value="Genomic_DNA"/>
</dbReference>
<dbReference type="InterPro" id="IPR020471">
    <property type="entry name" value="AKR"/>
</dbReference>
<evidence type="ECO:0000256" key="2">
    <source>
        <dbReference type="PIRSR" id="PIRSR000097-2"/>
    </source>
</evidence>
<dbReference type="Proteomes" id="UP001558652">
    <property type="component" value="Unassembled WGS sequence"/>
</dbReference>
<dbReference type="PIRSF" id="PIRSF000097">
    <property type="entry name" value="AKR"/>
    <property type="match status" value="1"/>
</dbReference>
<evidence type="ECO:0000256" key="3">
    <source>
        <dbReference type="PIRSR" id="PIRSR000097-3"/>
    </source>
</evidence>
<feature type="site" description="Lowers pKa of active site Tyr" evidence="3">
    <location>
        <position position="61"/>
    </location>
</feature>
<dbReference type="AlphaFoldDB" id="A0ABD0Y5V9"/>
<evidence type="ECO:0000313" key="5">
    <source>
        <dbReference type="EMBL" id="KAL1122786.1"/>
    </source>
</evidence>
<evidence type="ECO:0000313" key="6">
    <source>
        <dbReference type="Proteomes" id="UP001558652"/>
    </source>
</evidence>
<name>A0ABD0Y5V9_9HEMI</name>
<dbReference type="Pfam" id="PF00248">
    <property type="entry name" value="Aldo_ket_red"/>
    <property type="match status" value="1"/>
</dbReference>
<dbReference type="InterPro" id="IPR018170">
    <property type="entry name" value="Aldo/ket_reductase_CS"/>
</dbReference>
<feature type="domain" description="NADP-dependent oxidoreductase" evidence="4">
    <location>
        <begin position="12"/>
        <end position="275"/>
    </location>
</feature>
<reference evidence="5 6" key="1">
    <citation type="submission" date="2024-07" db="EMBL/GenBank/DDBJ databases">
        <title>Chromosome-level genome assembly of the water stick insect Ranatra chinensis (Heteroptera: Nepidae).</title>
        <authorList>
            <person name="Liu X."/>
        </authorList>
    </citation>
    <scope>NUCLEOTIDE SEQUENCE [LARGE SCALE GENOMIC DNA]</scope>
    <source>
        <strain evidence="5">Cailab_2021Rc</strain>
        <tissue evidence="5">Muscle</tissue>
    </source>
</reference>